<gene>
    <name evidence="1" type="ORF">XENOCAPTIV_023216</name>
</gene>
<dbReference type="EMBL" id="JAHRIN010008930">
    <property type="protein sequence ID" value="MEQ2194098.1"/>
    <property type="molecule type" value="Genomic_DNA"/>
</dbReference>
<protein>
    <submittedName>
        <fullName evidence="1">Uncharacterized protein</fullName>
    </submittedName>
</protein>
<proteinExistence type="predicted"/>
<organism evidence="1 2">
    <name type="scientific">Xenoophorus captivus</name>
    <dbReference type="NCBI Taxonomy" id="1517983"/>
    <lineage>
        <taxon>Eukaryota</taxon>
        <taxon>Metazoa</taxon>
        <taxon>Chordata</taxon>
        <taxon>Craniata</taxon>
        <taxon>Vertebrata</taxon>
        <taxon>Euteleostomi</taxon>
        <taxon>Actinopterygii</taxon>
        <taxon>Neopterygii</taxon>
        <taxon>Teleostei</taxon>
        <taxon>Neoteleostei</taxon>
        <taxon>Acanthomorphata</taxon>
        <taxon>Ovalentaria</taxon>
        <taxon>Atherinomorphae</taxon>
        <taxon>Cyprinodontiformes</taxon>
        <taxon>Goodeidae</taxon>
        <taxon>Xenoophorus</taxon>
    </lineage>
</organism>
<evidence type="ECO:0000313" key="2">
    <source>
        <dbReference type="Proteomes" id="UP001434883"/>
    </source>
</evidence>
<keyword evidence="2" id="KW-1185">Reference proteome</keyword>
<name>A0ABV0QF61_9TELE</name>
<reference evidence="1 2" key="1">
    <citation type="submission" date="2021-06" db="EMBL/GenBank/DDBJ databases">
        <authorList>
            <person name="Palmer J.M."/>
        </authorList>
    </citation>
    <scope>NUCLEOTIDE SEQUENCE [LARGE SCALE GENOMIC DNA]</scope>
    <source>
        <strain evidence="1 2">XC_2019</strain>
        <tissue evidence="1">Muscle</tissue>
    </source>
</reference>
<evidence type="ECO:0000313" key="1">
    <source>
        <dbReference type="EMBL" id="MEQ2194098.1"/>
    </source>
</evidence>
<accession>A0ABV0QF61</accession>
<comment type="caution">
    <text evidence="1">The sequence shown here is derived from an EMBL/GenBank/DDBJ whole genome shotgun (WGS) entry which is preliminary data.</text>
</comment>
<dbReference type="Proteomes" id="UP001434883">
    <property type="component" value="Unassembled WGS sequence"/>
</dbReference>
<sequence length="117" mass="12875">MYFIYCKHKRNRVNDAEEKRQNTMAKLGCKSLNIVDPSGPSAIMLGPSCYIFSAAPAVRSFPGVSLLSSVRQRKSTQRSTLQQDKQTKHTISLTLFRPAAADMGPGISYGPLFQGHA</sequence>